<evidence type="ECO:0000259" key="2">
    <source>
        <dbReference type="Pfam" id="PF05347"/>
    </source>
</evidence>
<dbReference type="Pfam" id="PF05347">
    <property type="entry name" value="Complex1_LYR"/>
    <property type="match status" value="1"/>
</dbReference>
<sequence>MANPRTQALSLYRDLLRHGNKFSSYNFRAYAIRRSKDAFRSHQNEADPNVIAQLLKKGEGELQVVKRQAAISNLYTTGDHLVVENSIKPRQLEGFQG</sequence>
<dbReference type="InterPro" id="IPR045297">
    <property type="entry name" value="Complex1_LYR_LYRM4"/>
</dbReference>
<dbReference type="PANTHER" id="PTHR13166">
    <property type="entry name" value="PROTEIN C6ORF149"/>
    <property type="match status" value="1"/>
</dbReference>
<reference evidence="3 4" key="1">
    <citation type="submission" date="2016-07" db="EMBL/GenBank/DDBJ databases">
        <title>Pervasive Adenine N6-methylation of Active Genes in Fungi.</title>
        <authorList>
            <consortium name="DOE Joint Genome Institute"/>
            <person name="Mondo S.J."/>
            <person name="Dannebaum R.O."/>
            <person name="Kuo R.C."/>
            <person name="Labutti K."/>
            <person name="Haridas S."/>
            <person name="Kuo A."/>
            <person name="Salamov A."/>
            <person name="Ahrendt S.R."/>
            <person name="Lipzen A."/>
            <person name="Sullivan W."/>
            <person name="Andreopoulos W.B."/>
            <person name="Clum A."/>
            <person name="Lindquist E."/>
            <person name="Daum C."/>
            <person name="Ramamoorthy G.K."/>
            <person name="Gryganskyi A."/>
            <person name="Culley D."/>
            <person name="Magnuson J.K."/>
            <person name="James T.Y."/>
            <person name="O'Malley M.A."/>
            <person name="Stajich J.E."/>
            <person name="Spatafora J.W."/>
            <person name="Visel A."/>
            <person name="Grigoriev I.V."/>
        </authorList>
    </citation>
    <scope>NUCLEOTIDE SEQUENCE [LARGE SCALE GENOMIC DNA]</scope>
    <source>
        <strain evidence="3 4">NRRL 1336</strain>
    </source>
</reference>
<dbReference type="OrthoDB" id="275715at2759"/>
<dbReference type="InterPro" id="IPR008011">
    <property type="entry name" value="Complex1_LYR_dom"/>
</dbReference>
<dbReference type="GO" id="GO:0016226">
    <property type="term" value="P:iron-sulfur cluster assembly"/>
    <property type="evidence" value="ECO:0007669"/>
    <property type="project" value="InterPro"/>
</dbReference>
<accession>A0A1X2IMG3</accession>
<dbReference type="GO" id="GO:1990221">
    <property type="term" value="C:L-cysteine desulfurase complex"/>
    <property type="evidence" value="ECO:0007669"/>
    <property type="project" value="TreeGrafter"/>
</dbReference>
<dbReference type="EMBL" id="MCGE01000008">
    <property type="protein sequence ID" value="ORZ18976.1"/>
    <property type="molecule type" value="Genomic_DNA"/>
</dbReference>
<dbReference type="CDD" id="cd20264">
    <property type="entry name" value="Complex1_LYR_LYRM4"/>
    <property type="match status" value="1"/>
</dbReference>
<dbReference type="Proteomes" id="UP000193560">
    <property type="component" value="Unassembled WGS sequence"/>
</dbReference>
<evidence type="ECO:0000256" key="1">
    <source>
        <dbReference type="ARBA" id="ARBA00009508"/>
    </source>
</evidence>
<comment type="similarity">
    <text evidence="1">Belongs to the complex I LYR family.</text>
</comment>
<dbReference type="InterPro" id="IPR051522">
    <property type="entry name" value="ISC_assembly_LYR"/>
</dbReference>
<organism evidence="3 4">
    <name type="scientific">Absidia repens</name>
    <dbReference type="NCBI Taxonomy" id="90262"/>
    <lineage>
        <taxon>Eukaryota</taxon>
        <taxon>Fungi</taxon>
        <taxon>Fungi incertae sedis</taxon>
        <taxon>Mucoromycota</taxon>
        <taxon>Mucoromycotina</taxon>
        <taxon>Mucoromycetes</taxon>
        <taxon>Mucorales</taxon>
        <taxon>Cunninghamellaceae</taxon>
        <taxon>Absidia</taxon>
    </lineage>
</organism>
<dbReference type="PANTHER" id="PTHR13166:SF7">
    <property type="entry name" value="LYR MOTIF-CONTAINING PROTEIN 4"/>
    <property type="match status" value="1"/>
</dbReference>
<dbReference type="AlphaFoldDB" id="A0A1X2IMG3"/>
<gene>
    <name evidence="3" type="ORF">BCR42DRAFT_436296</name>
</gene>
<name>A0A1X2IMG3_9FUNG</name>
<evidence type="ECO:0000313" key="4">
    <source>
        <dbReference type="Proteomes" id="UP000193560"/>
    </source>
</evidence>
<proteinExistence type="inferred from homology"/>
<comment type="caution">
    <text evidence="3">The sequence shown here is derived from an EMBL/GenBank/DDBJ whole genome shotgun (WGS) entry which is preliminary data.</text>
</comment>
<protein>
    <recommendedName>
        <fullName evidence="2">Complex 1 LYR protein domain-containing protein</fullName>
    </recommendedName>
</protein>
<dbReference type="STRING" id="90262.A0A1X2IMG3"/>
<dbReference type="GO" id="GO:0005739">
    <property type="term" value="C:mitochondrion"/>
    <property type="evidence" value="ECO:0007669"/>
    <property type="project" value="TreeGrafter"/>
</dbReference>
<keyword evidence="4" id="KW-1185">Reference proteome</keyword>
<evidence type="ECO:0000313" key="3">
    <source>
        <dbReference type="EMBL" id="ORZ18976.1"/>
    </source>
</evidence>
<feature type="domain" description="Complex 1 LYR protein" evidence="2">
    <location>
        <begin position="7"/>
        <end position="63"/>
    </location>
</feature>